<keyword evidence="2" id="KW-1185">Reference proteome</keyword>
<evidence type="ECO:0000313" key="2">
    <source>
        <dbReference type="Proteomes" id="UP000606653"/>
    </source>
</evidence>
<reference evidence="2" key="1">
    <citation type="journal article" date="2019" name="Int. J. Syst. Evol. Microbiol.">
        <title>The Global Catalogue of Microorganisms (GCM) 10K type strain sequencing project: providing services to taxonomists for standard genome sequencing and annotation.</title>
        <authorList>
            <consortium name="The Broad Institute Genomics Platform"/>
            <consortium name="The Broad Institute Genome Sequencing Center for Infectious Disease"/>
            <person name="Wu L."/>
            <person name="Ma J."/>
        </authorList>
    </citation>
    <scope>NUCLEOTIDE SEQUENCE [LARGE SCALE GENOMIC DNA]</scope>
    <source>
        <strain evidence="2">CGMCC 1.6964</strain>
    </source>
</reference>
<proteinExistence type="predicted"/>
<evidence type="ECO:0000313" key="1">
    <source>
        <dbReference type="EMBL" id="GGO07376.1"/>
    </source>
</evidence>
<dbReference type="Proteomes" id="UP000606653">
    <property type="component" value="Unassembled WGS sequence"/>
</dbReference>
<organism evidence="1 2">
    <name type="scientific">Saccharibacillus kuerlensis</name>
    <dbReference type="NCBI Taxonomy" id="459527"/>
    <lineage>
        <taxon>Bacteria</taxon>
        <taxon>Bacillati</taxon>
        <taxon>Bacillota</taxon>
        <taxon>Bacilli</taxon>
        <taxon>Bacillales</taxon>
        <taxon>Paenibacillaceae</taxon>
        <taxon>Saccharibacillus</taxon>
    </lineage>
</organism>
<dbReference type="EMBL" id="BMLN01000013">
    <property type="protein sequence ID" value="GGO07376.1"/>
    <property type="molecule type" value="Genomic_DNA"/>
</dbReference>
<protein>
    <submittedName>
        <fullName evidence="1">Uncharacterized protein</fullName>
    </submittedName>
</protein>
<gene>
    <name evidence="1" type="ORF">GCM10010969_35790</name>
</gene>
<name>A0ABQ2L975_9BACL</name>
<sequence>MTLDVRSMKYEIHDDHLISIDTSKDGHATSHPYVEDVYRVIPTKTKTLSA</sequence>
<comment type="caution">
    <text evidence="1">The sequence shown here is derived from an EMBL/GenBank/DDBJ whole genome shotgun (WGS) entry which is preliminary data.</text>
</comment>
<accession>A0ABQ2L975</accession>